<keyword evidence="3" id="KW-0131">Cell cycle</keyword>
<dbReference type="Proteomes" id="UP000236333">
    <property type="component" value="Unassembled WGS sequence"/>
</dbReference>
<dbReference type="InterPro" id="IPR036915">
    <property type="entry name" value="Cyclin-like_sf"/>
</dbReference>
<dbReference type="GO" id="GO:0051301">
    <property type="term" value="P:cell division"/>
    <property type="evidence" value="ECO:0007669"/>
    <property type="project" value="UniProtKB-KW"/>
</dbReference>
<keyword evidence="1" id="KW-0132">Cell division</keyword>
<dbReference type="InterPro" id="IPR006671">
    <property type="entry name" value="Cyclin_N"/>
</dbReference>
<feature type="domain" description="Cyclin-like" evidence="5">
    <location>
        <begin position="153"/>
        <end position="242"/>
    </location>
</feature>
<dbReference type="Pfam" id="PF02984">
    <property type="entry name" value="Cyclin_C"/>
    <property type="match status" value="2"/>
</dbReference>
<evidence type="ECO:0000313" key="8">
    <source>
        <dbReference type="Proteomes" id="UP000236333"/>
    </source>
</evidence>
<keyword evidence="8" id="KW-1185">Reference proteome</keyword>
<gene>
    <name evidence="7" type="primary">CYCD-3</name>
    <name evidence="7" type="ORF">TSOC_005193</name>
</gene>
<dbReference type="SMART" id="SM00385">
    <property type="entry name" value="CYCLIN"/>
    <property type="match status" value="2"/>
</dbReference>
<dbReference type="PANTHER" id="PTHR10177">
    <property type="entry name" value="CYCLINS"/>
    <property type="match status" value="1"/>
</dbReference>
<feature type="domain" description="Cyclin C-terminal" evidence="6">
    <location>
        <begin position="251"/>
        <end position="371"/>
    </location>
</feature>
<dbReference type="SUPFAM" id="SSF47954">
    <property type="entry name" value="Cyclin-like"/>
    <property type="match status" value="3"/>
</dbReference>
<reference evidence="7 8" key="1">
    <citation type="journal article" date="2017" name="Mol. Biol. Evol.">
        <title>The 4-celled Tetrabaena socialis nuclear genome reveals the essential components for genetic control of cell number at the origin of multicellularity in the volvocine lineage.</title>
        <authorList>
            <person name="Featherston J."/>
            <person name="Arakaki Y."/>
            <person name="Hanschen E.R."/>
            <person name="Ferris P.J."/>
            <person name="Michod R.E."/>
            <person name="Olson B.J.S.C."/>
            <person name="Nozaki H."/>
            <person name="Durand P.M."/>
        </authorList>
    </citation>
    <scope>NUCLEOTIDE SEQUENCE [LARGE SCALE GENOMIC DNA]</scope>
    <source>
        <strain evidence="7 8">NIES-571</strain>
    </source>
</reference>
<feature type="domain" description="Cyclin C-terminal" evidence="6">
    <location>
        <begin position="387"/>
        <end position="502"/>
    </location>
</feature>
<evidence type="ECO:0000313" key="7">
    <source>
        <dbReference type="EMBL" id="PNH08269.1"/>
    </source>
</evidence>
<evidence type="ECO:0000259" key="5">
    <source>
        <dbReference type="SMART" id="SM00385"/>
    </source>
</evidence>
<organism evidence="7 8">
    <name type="scientific">Tetrabaena socialis</name>
    <dbReference type="NCBI Taxonomy" id="47790"/>
    <lineage>
        <taxon>Eukaryota</taxon>
        <taxon>Viridiplantae</taxon>
        <taxon>Chlorophyta</taxon>
        <taxon>core chlorophytes</taxon>
        <taxon>Chlorophyceae</taxon>
        <taxon>CS clade</taxon>
        <taxon>Chlamydomonadales</taxon>
        <taxon>Tetrabaenaceae</taxon>
        <taxon>Tetrabaena</taxon>
    </lineage>
</organism>
<sequence length="502" mass="54457">MEDCGFGGLLDLSPDCQRAKPRCSTDLFGAVQMLDYGSAGQSACGGSASTSLPRSCSDIASLDSETTDSFCWQPSCGQDSLCAASPLLACDEEDVLGLADDFEEPRVWGRAAIYTYIHSEADEVIREELCKEAELGPSTATPIQPEHRGVLVRWMREVCVARGLSPATLFAATSFLDRFLRSMGEGATPPSLLQLLALTCLAVATKNEQQQCAAELLSLARDEQGQLYQADDARKMELHLLQTLGWRLRVPTIYTFLSMFLHRIANRPQDGQVVPPGMAAPFRALAMHLAELALMDSELTGVSYSTLAVACVLVAETEVKGGQLHSDLRTVHSLRTVQGPMDLTLLSAAVQRLYGLYKEATTGMAADDARKMELHLLQTLGWRLRVPTIYTFLSMFLHRIANRPQDGQVVPPGMAAPFRALAMHLAELALMDSELTGVSYSTLAVACVLVAETEVKGGQLHSDLRTVHSLRTVQGPMDLTLLSAAVQRLYGLYKEATTGMAA</sequence>
<dbReference type="InterPro" id="IPR004367">
    <property type="entry name" value="Cyclin_C-dom"/>
</dbReference>
<evidence type="ECO:0000256" key="1">
    <source>
        <dbReference type="ARBA" id="ARBA00022618"/>
    </source>
</evidence>
<dbReference type="EMBL" id="PGGS01000137">
    <property type="protein sequence ID" value="PNH08269.1"/>
    <property type="molecule type" value="Genomic_DNA"/>
</dbReference>
<proteinExistence type="inferred from homology"/>
<dbReference type="OrthoDB" id="5590282at2759"/>
<dbReference type="Pfam" id="PF00134">
    <property type="entry name" value="Cyclin_N"/>
    <property type="match status" value="1"/>
</dbReference>
<dbReference type="SMART" id="SM01332">
    <property type="entry name" value="Cyclin_C"/>
    <property type="match status" value="2"/>
</dbReference>
<dbReference type="Gene3D" id="1.10.472.10">
    <property type="entry name" value="Cyclin-like"/>
    <property type="match status" value="3"/>
</dbReference>
<dbReference type="AlphaFoldDB" id="A0A2J8A6W7"/>
<comment type="caution">
    <text evidence="7">The sequence shown here is derived from an EMBL/GenBank/DDBJ whole genome shotgun (WGS) entry which is preliminary data.</text>
</comment>
<keyword evidence="2 4" id="KW-0195">Cyclin</keyword>
<name>A0A2J8A6W7_9CHLO</name>
<evidence type="ECO:0000256" key="4">
    <source>
        <dbReference type="RuleBase" id="RU000383"/>
    </source>
</evidence>
<evidence type="ECO:0000259" key="6">
    <source>
        <dbReference type="SMART" id="SM01332"/>
    </source>
</evidence>
<feature type="domain" description="Cyclin-like" evidence="5">
    <location>
        <begin position="259"/>
        <end position="378"/>
    </location>
</feature>
<evidence type="ECO:0000256" key="2">
    <source>
        <dbReference type="ARBA" id="ARBA00023127"/>
    </source>
</evidence>
<protein>
    <submittedName>
        <fullName evidence="7">G2/mitotic-specific cyclin C13-1</fullName>
    </submittedName>
</protein>
<dbReference type="InterPro" id="IPR013763">
    <property type="entry name" value="Cyclin-like_dom"/>
</dbReference>
<accession>A0A2J8A6W7</accession>
<dbReference type="InterPro" id="IPR039361">
    <property type="entry name" value="Cyclin"/>
</dbReference>
<evidence type="ECO:0000256" key="3">
    <source>
        <dbReference type="ARBA" id="ARBA00023306"/>
    </source>
</evidence>
<comment type="similarity">
    <text evidence="4">Belongs to the cyclin family.</text>
</comment>